<dbReference type="AlphaFoldDB" id="A0ABD2ZE40"/>
<proteinExistence type="inferred from homology"/>
<gene>
    <name evidence="6" type="ORF">ACH5RR_024171</name>
</gene>
<dbReference type="PROSITE" id="PS00375">
    <property type="entry name" value="UDPGT"/>
    <property type="match status" value="1"/>
</dbReference>
<evidence type="ECO:0000313" key="7">
    <source>
        <dbReference type="Proteomes" id="UP001630127"/>
    </source>
</evidence>
<dbReference type="Proteomes" id="UP001630127">
    <property type="component" value="Unassembled WGS sequence"/>
</dbReference>
<evidence type="ECO:0000256" key="1">
    <source>
        <dbReference type="ARBA" id="ARBA00009995"/>
    </source>
</evidence>
<dbReference type="PANTHER" id="PTHR48046:SF6">
    <property type="entry name" value="GLYCOSYLTRANSFERASE"/>
    <property type="match status" value="1"/>
</dbReference>
<comment type="caution">
    <text evidence="6">The sequence shown here is derived from an EMBL/GenBank/DDBJ whole genome shotgun (WGS) entry which is preliminary data.</text>
</comment>
<name>A0ABD2ZE40_9GENT</name>
<comment type="similarity">
    <text evidence="1 4">Belongs to the UDP-glycosyltransferase family.</text>
</comment>
<evidence type="ECO:0000256" key="4">
    <source>
        <dbReference type="RuleBase" id="RU003718"/>
    </source>
</evidence>
<dbReference type="EMBL" id="JBJUIK010000010">
    <property type="protein sequence ID" value="KAL3517269.1"/>
    <property type="molecule type" value="Genomic_DNA"/>
</dbReference>
<keyword evidence="7" id="KW-1185">Reference proteome</keyword>
<dbReference type="CDD" id="cd03784">
    <property type="entry name" value="GT1_Gtf-like"/>
    <property type="match status" value="1"/>
</dbReference>
<evidence type="ECO:0000313" key="6">
    <source>
        <dbReference type="EMBL" id="KAL3517269.1"/>
    </source>
</evidence>
<organism evidence="6 7">
    <name type="scientific">Cinchona calisaya</name>
    <dbReference type="NCBI Taxonomy" id="153742"/>
    <lineage>
        <taxon>Eukaryota</taxon>
        <taxon>Viridiplantae</taxon>
        <taxon>Streptophyta</taxon>
        <taxon>Embryophyta</taxon>
        <taxon>Tracheophyta</taxon>
        <taxon>Spermatophyta</taxon>
        <taxon>Magnoliopsida</taxon>
        <taxon>eudicotyledons</taxon>
        <taxon>Gunneridae</taxon>
        <taxon>Pentapetalae</taxon>
        <taxon>asterids</taxon>
        <taxon>lamiids</taxon>
        <taxon>Gentianales</taxon>
        <taxon>Rubiaceae</taxon>
        <taxon>Cinchonoideae</taxon>
        <taxon>Cinchoneae</taxon>
        <taxon>Cinchona</taxon>
    </lineage>
</organism>
<dbReference type="GO" id="GO:0016757">
    <property type="term" value="F:glycosyltransferase activity"/>
    <property type="evidence" value="ECO:0007669"/>
    <property type="project" value="UniProtKB-KW"/>
</dbReference>
<dbReference type="SUPFAM" id="SSF53756">
    <property type="entry name" value="UDP-Glycosyltransferase/glycogen phosphorylase"/>
    <property type="match status" value="1"/>
</dbReference>
<dbReference type="InterPro" id="IPR002213">
    <property type="entry name" value="UDP_glucos_trans"/>
</dbReference>
<evidence type="ECO:0000256" key="5">
    <source>
        <dbReference type="RuleBase" id="RU362057"/>
    </source>
</evidence>
<reference evidence="6 7" key="1">
    <citation type="submission" date="2024-11" db="EMBL/GenBank/DDBJ databases">
        <title>A near-complete genome assembly of Cinchona calisaya.</title>
        <authorList>
            <person name="Lian D.C."/>
            <person name="Zhao X.W."/>
            <person name="Wei L."/>
        </authorList>
    </citation>
    <scope>NUCLEOTIDE SEQUENCE [LARGE SCALE GENOMIC DNA]</scope>
    <source>
        <tissue evidence="6">Nenye</tissue>
    </source>
</reference>
<dbReference type="EC" id="2.4.1.-" evidence="5"/>
<dbReference type="PANTHER" id="PTHR48046">
    <property type="entry name" value="UDP-GLYCOSYLTRANSFERASE 72E1"/>
    <property type="match status" value="1"/>
</dbReference>
<keyword evidence="2 4" id="KW-0328">Glycosyltransferase</keyword>
<dbReference type="FunFam" id="3.40.50.2000:FF:000054">
    <property type="entry name" value="Glycosyltransferase"/>
    <property type="match status" value="1"/>
</dbReference>
<evidence type="ECO:0000256" key="3">
    <source>
        <dbReference type="ARBA" id="ARBA00022679"/>
    </source>
</evidence>
<protein>
    <recommendedName>
        <fullName evidence="5">Glycosyltransferase</fullName>
        <ecNumber evidence="5">2.4.1.-</ecNumber>
    </recommendedName>
</protein>
<dbReference type="InterPro" id="IPR035595">
    <property type="entry name" value="UDP_glycos_trans_CS"/>
</dbReference>
<accession>A0ABD2ZE40</accession>
<sequence length="467" mass="52203">MEQSPHIALLPSPGMGHFIPMVEFAKRLTLQHNFSTTLIVPDPGPNVKLQKAFLEALPKERGMSYILLPPPNLNAFEFDLKFEVRMAITISRSLPSIRDVLNSLAAATNLVALVVDFFGTHAFDVAREFDVPPYMLFPSTSMSLSLFLHLPELDAKVSCQYKDLPEPFHIPGCRIPLHGKDFPEPVQDRNSISYQLVLNNVKMYRMAEGIIVNSFEELEGGVIKALRDKVFQNPPVYPVGPLVQTDHISISSSPFEKWLDDQPLGSVLFICFGSLKSLSHAQLHELAFGIETSQKRFLWVFRSPKYSNDERVSSSTFLPEGFVERTKGRGFIMSDWAPQARILRHGSTGGFLTHCGWNSALESIVNGVPMIAWPLGAEQRMNAVMLSEDLKIVLWPKANEDGDGLVGRVAIANVVKNLMEEGEERKQICERMRDLKDAAAKVVSREGSSTNSMLKLISKWKQNVGDL</sequence>
<dbReference type="Pfam" id="PF00201">
    <property type="entry name" value="UDPGT"/>
    <property type="match status" value="1"/>
</dbReference>
<keyword evidence="3 4" id="KW-0808">Transferase</keyword>
<dbReference type="Gene3D" id="3.40.50.2000">
    <property type="entry name" value="Glycogen Phosphorylase B"/>
    <property type="match status" value="2"/>
</dbReference>
<dbReference type="FunFam" id="3.40.50.2000:FF:000056">
    <property type="entry name" value="Glycosyltransferase"/>
    <property type="match status" value="1"/>
</dbReference>
<evidence type="ECO:0000256" key="2">
    <source>
        <dbReference type="ARBA" id="ARBA00022676"/>
    </source>
</evidence>